<dbReference type="InterPro" id="IPR011009">
    <property type="entry name" value="Kinase-like_dom_sf"/>
</dbReference>
<keyword evidence="4" id="KW-0723">Serine/threonine-protein kinase</keyword>
<dbReference type="Gene3D" id="1.10.510.10">
    <property type="entry name" value="Transferase(Phosphotransferase) domain 1"/>
    <property type="match status" value="1"/>
</dbReference>
<evidence type="ECO:0000256" key="2">
    <source>
        <dbReference type="ARBA" id="ARBA00022840"/>
    </source>
</evidence>
<dbReference type="PROSITE" id="PS50011">
    <property type="entry name" value="PROTEIN_KINASE_DOM"/>
    <property type="match status" value="1"/>
</dbReference>
<dbReference type="GO" id="GO:0004674">
    <property type="term" value="F:protein serine/threonine kinase activity"/>
    <property type="evidence" value="ECO:0007669"/>
    <property type="project" value="UniProtKB-KW"/>
</dbReference>
<reference evidence="6" key="1">
    <citation type="submission" date="2021-01" db="EMBL/GenBank/DDBJ databases">
        <authorList>
            <person name="Corre E."/>
            <person name="Pelletier E."/>
            <person name="Niang G."/>
            <person name="Scheremetjew M."/>
            <person name="Finn R."/>
            <person name="Kale V."/>
            <person name="Holt S."/>
            <person name="Cochrane G."/>
            <person name="Meng A."/>
            <person name="Brown T."/>
            <person name="Cohen L."/>
        </authorList>
    </citation>
    <scope>NUCLEOTIDE SEQUENCE</scope>
    <source>
        <strain evidence="6">CCMP2877</strain>
    </source>
</reference>
<dbReference type="PANTHER" id="PTHR24347">
    <property type="entry name" value="SERINE/THREONINE-PROTEIN KINASE"/>
    <property type="match status" value="1"/>
</dbReference>
<dbReference type="InterPro" id="IPR017441">
    <property type="entry name" value="Protein_kinase_ATP_BS"/>
</dbReference>
<proteinExistence type="inferred from homology"/>
<dbReference type="PROSITE" id="PS00108">
    <property type="entry name" value="PROTEIN_KINASE_ST"/>
    <property type="match status" value="1"/>
</dbReference>
<accession>A0A6U4GTB9</accession>
<feature type="binding site" evidence="3">
    <location>
        <position position="54"/>
    </location>
    <ligand>
        <name>ATP</name>
        <dbReference type="ChEBI" id="CHEBI:30616"/>
    </ligand>
</feature>
<keyword evidence="1 3" id="KW-0547">Nucleotide-binding</keyword>
<dbReference type="GO" id="GO:0005524">
    <property type="term" value="F:ATP binding"/>
    <property type="evidence" value="ECO:0007669"/>
    <property type="project" value="UniProtKB-UniRule"/>
</dbReference>
<dbReference type="EMBL" id="HBGJ01024119">
    <property type="protein sequence ID" value="CAD9257038.1"/>
    <property type="molecule type" value="Transcribed_RNA"/>
</dbReference>
<gene>
    <name evidence="6" type="ORF">PPAR1163_LOCUS15409</name>
    <name evidence="7" type="ORF">PPAR1163_LOCUS15411</name>
</gene>
<dbReference type="AlphaFoldDB" id="A0A6U4GTB9"/>
<sequence length="332" mass="37420">MGQTLCADASANSDRPIGLSDFDYDTVTDLLGKGQYGLVYSAKNTRDGSRVALKVMAKAKVDSMEALMEEVEILMHINHPHIIKCFDFFSDDDNYYLTSEIMGGGELFDRIVSRHHYTEADARNLCLILINTIAYLHDADIVHRDLKPENLLMMSNDDDASVKIADFGFARRLEGGTASEKCGTPGYVAPEVIKQEPYGVCADVWSLGVIIYIILCGYPPFHHAKMGTLFKLICRGQFKFYDEEWSSVSSEAKDLIKRMLTVDTRQRITARQALNHPWLQMDEEELNKNGMKGTLAQLRRFNLKRKFRAAVHTAIVTGRLQRLVASLPSNQD</sequence>
<organism evidence="6">
    <name type="scientific">Phaeomonas parva</name>
    <dbReference type="NCBI Taxonomy" id="124430"/>
    <lineage>
        <taxon>Eukaryota</taxon>
        <taxon>Sar</taxon>
        <taxon>Stramenopiles</taxon>
        <taxon>Ochrophyta</taxon>
        <taxon>Pinguiophyceae</taxon>
        <taxon>Pinguiochrysidales</taxon>
        <taxon>Pinguiochrysidaceae</taxon>
        <taxon>Phaeomonas</taxon>
    </lineage>
</organism>
<dbReference type="EMBL" id="HBGJ01024121">
    <property type="protein sequence ID" value="CAD9257040.1"/>
    <property type="molecule type" value="Transcribed_RNA"/>
</dbReference>
<dbReference type="Gene3D" id="3.30.200.20">
    <property type="entry name" value="Phosphorylase Kinase, domain 1"/>
    <property type="match status" value="1"/>
</dbReference>
<name>A0A6U4GTB9_9STRA</name>
<dbReference type="SMART" id="SM00220">
    <property type="entry name" value="S_TKc"/>
    <property type="match status" value="1"/>
</dbReference>
<evidence type="ECO:0000256" key="4">
    <source>
        <dbReference type="RuleBase" id="RU000304"/>
    </source>
</evidence>
<dbReference type="Pfam" id="PF00069">
    <property type="entry name" value="Pkinase"/>
    <property type="match status" value="1"/>
</dbReference>
<dbReference type="InterPro" id="IPR000719">
    <property type="entry name" value="Prot_kinase_dom"/>
</dbReference>
<keyword evidence="4" id="KW-0808">Transferase</keyword>
<keyword evidence="4" id="KW-0418">Kinase</keyword>
<dbReference type="CDD" id="cd05117">
    <property type="entry name" value="STKc_CAMK"/>
    <property type="match status" value="1"/>
</dbReference>
<keyword evidence="2 3" id="KW-0067">ATP-binding</keyword>
<comment type="similarity">
    <text evidence="4">Belongs to the protein kinase superfamily.</text>
</comment>
<dbReference type="InterPro" id="IPR008271">
    <property type="entry name" value="Ser/Thr_kinase_AS"/>
</dbReference>
<dbReference type="FunFam" id="3.30.200.20:FF:000042">
    <property type="entry name" value="Aurora kinase A"/>
    <property type="match status" value="1"/>
</dbReference>
<evidence type="ECO:0000256" key="3">
    <source>
        <dbReference type="PROSITE-ProRule" id="PRU10141"/>
    </source>
</evidence>
<evidence type="ECO:0000256" key="1">
    <source>
        <dbReference type="ARBA" id="ARBA00022741"/>
    </source>
</evidence>
<protein>
    <recommendedName>
        <fullName evidence="5">Protein kinase domain-containing protein</fullName>
    </recommendedName>
</protein>
<feature type="domain" description="Protein kinase" evidence="5">
    <location>
        <begin position="25"/>
        <end position="279"/>
    </location>
</feature>
<dbReference type="PROSITE" id="PS00107">
    <property type="entry name" value="PROTEIN_KINASE_ATP"/>
    <property type="match status" value="1"/>
</dbReference>
<evidence type="ECO:0000313" key="7">
    <source>
        <dbReference type="EMBL" id="CAD9257040.1"/>
    </source>
</evidence>
<dbReference type="SUPFAM" id="SSF56112">
    <property type="entry name" value="Protein kinase-like (PK-like)"/>
    <property type="match status" value="1"/>
</dbReference>
<evidence type="ECO:0000259" key="5">
    <source>
        <dbReference type="PROSITE" id="PS50011"/>
    </source>
</evidence>
<dbReference type="FunFam" id="1.10.510.10:FF:000571">
    <property type="entry name" value="Maternal embryonic leucine zipper kinase"/>
    <property type="match status" value="1"/>
</dbReference>
<evidence type="ECO:0000313" key="6">
    <source>
        <dbReference type="EMBL" id="CAD9257038.1"/>
    </source>
</evidence>